<organism evidence="2 3">
    <name type="scientific">Streptomyces cellulosae</name>
    <dbReference type="NCBI Taxonomy" id="1968"/>
    <lineage>
        <taxon>Bacteria</taxon>
        <taxon>Bacillati</taxon>
        <taxon>Actinomycetota</taxon>
        <taxon>Actinomycetes</taxon>
        <taxon>Kitasatosporales</taxon>
        <taxon>Streptomycetaceae</taxon>
        <taxon>Streptomyces</taxon>
    </lineage>
</organism>
<evidence type="ECO:0000313" key="3">
    <source>
        <dbReference type="Proteomes" id="UP001600650"/>
    </source>
</evidence>
<evidence type="ECO:0000256" key="1">
    <source>
        <dbReference type="SAM" id="MobiDB-lite"/>
    </source>
</evidence>
<sequence length="136" mass="15024">MDDLVQWLRAQLDEDERIARGTGQPGTSWQNVDMDGELRGDVNAGTVAYVPREETRAHIAAWDPARVLREIDAKRQALAHYARVCELKGRRRGVPPGRGRGRQADPDHGHGLRPPARLPGVVAPVADRRPEGSLLT</sequence>
<name>A0ABW6JPY5_STRCE</name>
<feature type="compositionally biased region" description="Basic and acidic residues" evidence="1">
    <location>
        <begin position="126"/>
        <end position="136"/>
    </location>
</feature>
<dbReference type="Proteomes" id="UP001600650">
    <property type="component" value="Unassembled WGS sequence"/>
</dbReference>
<reference evidence="2 3" key="1">
    <citation type="submission" date="2024-09" db="EMBL/GenBank/DDBJ databases">
        <title>The Natural Products Discovery Center: Release of the First 8490 Sequenced Strains for Exploring Actinobacteria Biosynthetic Diversity.</title>
        <authorList>
            <person name="Kalkreuter E."/>
            <person name="Kautsar S.A."/>
            <person name="Yang D."/>
            <person name="Bader C.D."/>
            <person name="Teijaro C.N."/>
            <person name="Fluegel L."/>
            <person name="Davis C.M."/>
            <person name="Simpson J.R."/>
            <person name="Lauterbach L."/>
            <person name="Steele A.D."/>
            <person name="Gui C."/>
            <person name="Meng S."/>
            <person name="Li G."/>
            <person name="Viehrig K."/>
            <person name="Ye F."/>
            <person name="Su P."/>
            <person name="Kiefer A.F."/>
            <person name="Nichols A."/>
            <person name="Cepeda A.J."/>
            <person name="Yan W."/>
            <person name="Fan B."/>
            <person name="Jiang Y."/>
            <person name="Adhikari A."/>
            <person name="Zheng C.-J."/>
            <person name="Schuster L."/>
            <person name="Cowan T.M."/>
            <person name="Smanski M.J."/>
            <person name="Chevrette M.G."/>
            <person name="De Carvalho L.P.S."/>
            <person name="Shen B."/>
        </authorList>
    </citation>
    <scope>NUCLEOTIDE SEQUENCE [LARGE SCALE GENOMIC DNA]</scope>
    <source>
        <strain evidence="2 3">NPDC057399</strain>
    </source>
</reference>
<gene>
    <name evidence="2" type="ORF">ACFU0X_24455</name>
</gene>
<keyword evidence="3" id="KW-1185">Reference proteome</keyword>
<dbReference type="EMBL" id="JBHVBU010000081">
    <property type="protein sequence ID" value="MFE7966149.1"/>
    <property type="molecule type" value="Genomic_DNA"/>
</dbReference>
<dbReference type="InterPro" id="IPR046193">
    <property type="entry name" value="DUF6221"/>
</dbReference>
<proteinExistence type="predicted"/>
<dbReference type="Pfam" id="PF19730">
    <property type="entry name" value="DUF6221"/>
    <property type="match status" value="1"/>
</dbReference>
<protein>
    <submittedName>
        <fullName evidence="2">DUF6221 family protein</fullName>
    </submittedName>
</protein>
<accession>A0ABW6JPY5</accession>
<dbReference type="RefSeq" id="WP_381727733.1">
    <property type="nucleotide sequence ID" value="NZ_JBHVBU010000081.1"/>
</dbReference>
<feature type="region of interest" description="Disordered" evidence="1">
    <location>
        <begin position="89"/>
        <end position="136"/>
    </location>
</feature>
<evidence type="ECO:0000313" key="2">
    <source>
        <dbReference type="EMBL" id="MFE7966149.1"/>
    </source>
</evidence>
<comment type="caution">
    <text evidence="2">The sequence shown here is derived from an EMBL/GenBank/DDBJ whole genome shotgun (WGS) entry which is preliminary data.</text>
</comment>